<keyword evidence="2" id="KW-1185">Reference proteome</keyword>
<evidence type="ECO:0000313" key="1">
    <source>
        <dbReference type="EMBL" id="NIJ25019.1"/>
    </source>
</evidence>
<dbReference type="RefSeq" id="WP_140047489.1">
    <property type="nucleotide sequence ID" value="NZ_BAAAEV010000001.1"/>
</dbReference>
<evidence type="ECO:0000313" key="2">
    <source>
        <dbReference type="Proteomes" id="UP000788153"/>
    </source>
</evidence>
<dbReference type="PROSITE" id="PS51257">
    <property type="entry name" value="PROKAR_LIPOPROTEIN"/>
    <property type="match status" value="1"/>
</dbReference>
<accession>A0ABX0U368</accession>
<protein>
    <recommendedName>
        <fullName evidence="3">Lipoprotein</fullName>
    </recommendedName>
</protein>
<dbReference type="Proteomes" id="UP000788153">
    <property type="component" value="Unassembled WGS sequence"/>
</dbReference>
<comment type="caution">
    <text evidence="1">The sequence shown here is derived from an EMBL/GenBank/DDBJ whole genome shotgun (WGS) entry which is preliminary data.</text>
</comment>
<name>A0ABX0U368_9SPHN</name>
<evidence type="ECO:0008006" key="3">
    <source>
        <dbReference type="Google" id="ProtNLM"/>
    </source>
</evidence>
<gene>
    <name evidence="1" type="ORF">FHT01_002561</name>
</gene>
<reference evidence="1 2" key="1">
    <citation type="submission" date="2020-03" db="EMBL/GenBank/DDBJ databases">
        <title>Genomic Encyclopedia of Type Strains, Phase IV (KMG-IV): sequencing the most valuable type-strain genomes for metagenomic binning, comparative biology and taxonomic classification.</title>
        <authorList>
            <person name="Goeker M."/>
        </authorList>
    </citation>
    <scope>NUCLEOTIDE SEQUENCE [LARGE SCALE GENOMIC DNA]</scope>
    <source>
        <strain evidence="1 2">DSM 22753</strain>
    </source>
</reference>
<sequence>MRSVPALFLVSIALTACGNGSKAFDRMAAHKWTNTGADCSKTFVTFDENVIRFHYPNGDYDFGNIVDVQEYDNGQVGLTVEPSNMTKEAAKRDPSSNRLPNAAVMGFQLTEISLKLVAVVSGKEGEVGGAVSTDSMEYRLFDLNMCKA</sequence>
<dbReference type="EMBL" id="JAASQP010000001">
    <property type="protein sequence ID" value="NIJ25019.1"/>
    <property type="molecule type" value="Genomic_DNA"/>
</dbReference>
<organism evidence="1 2">
    <name type="scientific">Sphingomonas japonica</name>
    <dbReference type="NCBI Taxonomy" id="511662"/>
    <lineage>
        <taxon>Bacteria</taxon>
        <taxon>Pseudomonadati</taxon>
        <taxon>Pseudomonadota</taxon>
        <taxon>Alphaproteobacteria</taxon>
        <taxon>Sphingomonadales</taxon>
        <taxon>Sphingomonadaceae</taxon>
        <taxon>Sphingomonas</taxon>
    </lineage>
</organism>
<proteinExistence type="predicted"/>